<proteinExistence type="predicted"/>
<keyword evidence="3" id="KW-1185">Reference proteome</keyword>
<evidence type="ECO:0000313" key="3">
    <source>
        <dbReference type="Proteomes" id="UP001440599"/>
    </source>
</evidence>
<keyword evidence="1" id="KW-1133">Transmembrane helix</keyword>
<dbReference type="Pfam" id="PF06695">
    <property type="entry name" value="Sm_multidrug_ex"/>
    <property type="match status" value="1"/>
</dbReference>
<accession>A0ABV1EVR4</accession>
<feature type="transmembrane region" description="Helical" evidence="1">
    <location>
        <begin position="59"/>
        <end position="78"/>
    </location>
</feature>
<feature type="transmembrane region" description="Helical" evidence="1">
    <location>
        <begin position="116"/>
        <end position="140"/>
    </location>
</feature>
<evidence type="ECO:0000256" key="1">
    <source>
        <dbReference type="SAM" id="Phobius"/>
    </source>
</evidence>
<reference evidence="2 3" key="1">
    <citation type="submission" date="2024-03" db="EMBL/GenBank/DDBJ databases">
        <title>Human intestinal bacterial collection.</title>
        <authorList>
            <person name="Pauvert C."/>
            <person name="Hitch T.C.A."/>
            <person name="Clavel T."/>
        </authorList>
    </citation>
    <scope>NUCLEOTIDE SEQUENCE [LARGE SCALE GENOMIC DNA]</scope>
    <source>
        <strain evidence="2 3">CLA-AP-H34</strain>
    </source>
</reference>
<feature type="transmembrane region" description="Helical" evidence="1">
    <location>
        <begin position="152"/>
        <end position="174"/>
    </location>
</feature>
<gene>
    <name evidence="2" type="ORF">WMO45_12520</name>
</gene>
<dbReference type="RefSeq" id="WP_349141150.1">
    <property type="nucleotide sequence ID" value="NZ_JBBMFT010000012.1"/>
</dbReference>
<dbReference type="EMBL" id="JBBMFT010000012">
    <property type="protein sequence ID" value="MEQ2457343.1"/>
    <property type="molecule type" value="Genomic_DNA"/>
</dbReference>
<dbReference type="Proteomes" id="UP001440599">
    <property type="component" value="Unassembled WGS sequence"/>
</dbReference>
<dbReference type="PANTHER" id="PTHR36007:SF2">
    <property type="entry name" value="TRANSPORT PROTEIN-RELATED"/>
    <property type="match status" value="1"/>
</dbReference>
<evidence type="ECO:0000313" key="2">
    <source>
        <dbReference type="EMBL" id="MEQ2457343.1"/>
    </source>
</evidence>
<comment type="caution">
    <text evidence="2">The sequence shown here is derived from an EMBL/GenBank/DDBJ whole genome shotgun (WGS) entry which is preliminary data.</text>
</comment>
<keyword evidence="1" id="KW-0472">Membrane</keyword>
<dbReference type="InterPro" id="IPR009577">
    <property type="entry name" value="Sm_multidrug_ex"/>
</dbReference>
<organism evidence="2 3">
    <name type="scientific">Flavonifractor hominis</name>
    <dbReference type="NCBI Taxonomy" id="3133178"/>
    <lineage>
        <taxon>Bacteria</taxon>
        <taxon>Bacillati</taxon>
        <taxon>Bacillota</taxon>
        <taxon>Clostridia</taxon>
        <taxon>Eubacteriales</taxon>
        <taxon>Oscillospiraceae</taxon>
        <taxon>Flavonifractor</taxon>
    </lineage>
</organism>
<name>A0ABV1EVR4_9FIRM</name>
<sequence>MIEYQHREEEVTRLELLDWLTNNDMGELLFTMLVSMVPVIELRGGVPFGTALGLAPGEALVAAIVGNMLPIPFIIVYIRRIFKWMRRKSPRLNRLVDRLEKKAHLKGRVVNRYKYLGLWLFVAIPLPGTGAWTGALAAAFLDMPLRKALPSIFLGVVTAGLIMTFATGLVVATVGG</sequence>
<keyword evidence="1" id="KW-0812">Transmembrane</keyword>
<protein>
    <submittedName>
        <fullName evidence="2">Small multi-drug export protein</fullName>
    </submittedName>
</protein>
<dbReference type="PANTHER" id="PTHR36007">
    <property type="entry name" value="TRANSPORT PROTEIN-RELATED"/>
    <property type="match status" value="1"/>
</dbReference>